<dbReference type="GO" id="GO:0006457">
    <property type="term" value="P:protein folding"/>
    <property type="evidence" value="ECO:0007669"/>
    <property type="project" value="InterPro"/>
</dbReference>
<protein>
    <submittedName>
        <fullName evidence="7">Disulfide oxidoreductase</fullName>
    </submittedName>
</protein>
<dbReference type="InterPro" id="IPR003752">
    <property type="entry name" value="DiS_bond_form_DsbB/BdbC"/>
</dbReference>
<evidence type="ECO:0000313" key="8">
    <source>
        <dbReference type="Proteomes" id="UP000020077"/>
    </source>
</evidence>
<dbReference type="AlphaFoldDB" id="A0A080LSU2"/>
<keyword evidence="5 6" id="KW-0472">Membrane</keyword>
<evidence type="ECO:0000256" key="5">
    <source>
        <dbReference type="ARBA" id="ARBA00023136"/>
    </source>
</evidence>
<dbReference type="GO" id="GO:0015035">
    <property type="term" value="F:protein-disulfide reductase activity"/>
    <property type="evidence" value="ECO:0007669"/>
    <property type="project" value="InterPro"/>
</dbReference>
<proteinExistence type="predicted"/>
<keyword evidence="4 6" id="KW-1133">Transmembrane helix</keyword>
<evidence type="ECO:0000256" key="1">
    <source>
        <dbReference type="ARBA" id="ARBA00004651"/>
    </source>
</evidence>
<dbReference type="Gene3D" id="1.20.1550.10">
    <property type="entry name" value="DsbB-like"/>
    <property type="match status" value="1"/>
</dbReference>
<dbReference type="SUPFAM" id="SSF158442">
    <property type="entry name" value="DsbB-like"/>
    <property type="match status" value="1"/>
</dbReference>
<evidence type="ECO:0000256" key="3">
    <source>
        <dbReference type="ARBA" id="ARBA00022692"/>
    </source>
</evidence>
<dbReference type="Proteomes" id="UP000020077">
    <property type="component" value="Unassembled WGS sequence"/>
</dbReference>
<dbReference type="EMBL" id="JDVG02000536">
    <property type="protein sequence ID" value="KFB71501.1"/>
    <property type="molecule type" value="Genomic_DNA"/>
</dbReference>
<dbReference type="PANTHER" id="PTHR36570:SF3">
    <property type="entry name" value="DISULFIDE BOND FORMATION PROTEIN B"/>
    <property type="match status" value="1"/>
</dbReference>
<feature type="transmembrane region" description="Helical" evidence="6">
    <location>
        <begin position="137"/>
        <end position="157"/>
    </location>
</feature>
<sequence length="162" mass="17599">MRVSPRLAFGLLMLAATGLTLAGWLLGEMLKLQACPLCIFQRLLYLLIALFALAGVLLPGYSRFWGVPLGLTAAGGLATAAYQSWLQLLPDASMACGFGEPTLIEQIVDWFGVRWPSLFMATGFCSSKDWLFLGLSMANWSCLCFLAILVVAAVLVMRRGEC</sequence>
<keyword evidence="3 6" id="KW-0812">Transmembrane</keyword>
<keyword evidence="2" id="KW-1003">Cell membrane</keyword>
<name>A0A080LSU2_9PROT</name>
<dbReference type="GO" id="GO:0005886">
    <property type="term" value="C:plasma membrane"/>
    <property type="evidence" value="ECO:0007669"/>
    <property type="project" value="UniProtKB-SubCell"/>
</dbReference>
<evidence type="ECO:0000313" key="7">
    <source>
        <dbReference type="EMBL" id="KFB71501.1"/>
    </source>
</evidence>
<dbReference type="PANTHER" id="PTHR36570">
    <property type="entry name" value="DISULFIDE BOND FORMATION PROTEIN B"/>
    <property type="match status" value="1"/>
</dbReference>
<feature type="transmembrane region" description="Helical" evidence="6">
    <location>
        <begin position="39"/>
        <end position="58"/>
    </location>
</feature>
<feature type="transmembrane region" description="Helical" evidence="6">
    <location>
        <begin position="7"/>
        <end position="27"/>
    </location>
</feature>
<dbReference type="InterPro" id="IPR050183">
    <property type="entry name" value="DsbB"/>
</dbReference>
<evidence type="ECO:0000256" key="2">
    <source>
        <dbReference type="ARBA" id="ARBA00022475"/>
    </source>
</evidence>
<dbReference type="InterPro" id="IPR023380">
    <property type="entry name" value="DsbB-like_sf"/>
</dbReference>
<reference evidence="7 8" key="1">
    <citation type="submission" date="2014-02" db="EMBL/GenBank/DDBJ databases">
        <title>Expanding our view of genomic diversity in Candidatus Accumulibacter clades.</title>
        <authorList>
            <person name="Skennerton C.T."/>
            <person name="Barr J.J."/>
            <person name="Slater F.R."/>
            <person name="Bond P.L."/>
            <person name="Tyson G.W."/>
        </authorList>
    </citation>
    <scope>NUCLEOTIDE SEQUENCE [LARGE SCALE GENOMIC DNA]</scope>
    <source>
        <strain evidence="8">BA-91</strain>
    </source>
</reference>
<gene>
    <name evidence="7" type="primary">dsbB</name>
    <name evidence="7" type="ORF">AW09_003355</name>
</gene>
<comment type="subcellular location">
    <subcellularLocation>
        <location evidence="1">Cell membrane</location>
        <topology evidence="1">Multi-pass membrane protein</topology>
    </subcellularLocation>
</comment>
<evidence type="ECO:0000256" key="6">
    <source>
        <dbReference type="SAM" id="Phobius"/>
    </source>
</evidence>
<evidence type="ECO:0000256" key="4">
    <source>
        <dbReference type="ARBA" id="ARBA00022989"/>
    </source>
</evidence>
<dbReference type="Pfam" id="PF02600">
    <property type="entry name" value="DsbB"/>
    <property type="match status" value="1"/>
</dbReference>
<accession>A0A080LSU2</accession>
<comment type="caution">
    <text evidence="7">The sequence shown here is derived from an EMBL/GenBank/DDBJ whole genome shotgun (WGS) entry which is preliminary data.</text>
</comment>
<organism evidence="7 8">
    <name type="scientific">Candidatus Accumulibacter phosphatis</name>
    <dbReference type="NCBI Taxonomy" id="327160"/>
    <lineage>
        <taxon>Bacteria</taxon>
        <taxon>Pseudomonadati</taxon>
        <taxon>Pseudomonadota</taxon>
        <taxon>Betaproteobacteria</taxon>
        <taxon>Candidatus Accumulibacter</taxon>
    </lineage>
</organism>
<feature type="transmembrane region" description="Helical" evidence="6">
    <location>
        <begin position="65"/>
        <end position="85"/>
    </location>
</feature>